<dbReference type="InterPro" id="IPR029068">
    <property type="entry name" value="Glyas_Bleomycin-R_OHBP_Dase"/>
</dbReference>
<proteinExistence type="predicted"/>
<dbReference type="OrthoDB" id="793940at2"/>
<dbReference type="PROSITE" id="PS51819">
    <property type="entry name" value="VOC"/>
    <property type="match status" value="1"/>
</dbReference>
<protein>
    <submittedName>
        <fullName evidence="2">Glyoxalase</fullName>
    </submittedName>
</protein>
<feature type="domain" description="VOC" evidence="1">
    <location>
        <begin position="3"/>
        <end position="129"/>
    </location>
</feature>
<dbReference type="PANTHER" id="PTHR39434">
    <property type="match status" value="1"/>
</dbReference>
<evidence type="ECO:0000259" key="1">
    <source>
        <dbReference type="PROSITE" id="PS51819"/>
    </source>
</evidence>
<dbReference type="SUPFAM" id="SSF54593">
    <property type="entry name" value="Glyoxalase/Bleomycin resistance protein/Dihydroxybiphenyl dioxygenase"/>
    <property type="match status" value="1"/>
</dbReference>
<sequence length="139" mass="15364">MPQPFHLAIPVDDLDKARAFYGELLGCRQGRSDTQWIDWDLAGHQVVTHLVKAMPSAPEYNAVDGHSVPVPHFGVVLTMEDWQALADRLVAAGTEFVIEPYIRFKGQAGEQATMFFMDPAGNALEFKAFADIGQLFATD</sequence>
<name>A0A1E8F948_9ALTE</name>
<evidence type="ECO:0000313" key="3">
    <source>
        <dbReference type="Proteomes" id="UP000176037"/>
    </source>
</evidence>
<dbReference type="PANTHER" id="PTHR39434:SF1">
    <property type="entry name" value="VOC DOMAIN-CONTAINING PROTEIN"/>
    <property type="match status" value="1"/>
</dbReference>
<comment type="caution">
    <text evidence="2">The sequence shown here is derived from an EMBL/GenBank/DDBJ whole genome shotgun (WGS) entry which is preliminary data.</text>
</comment>
<dbReference type="Proteomes" id="UP000176037">
    <property type="component" value="Unassembled WGS sequence"/>
</dbReference>
<accession>A0A1E8F948</accession>
<dbReference type="InterPro" id="IPR037523">
    <property type="entry name" value="VOC_core"/>
</dbReference>
<evidence type="ECO:0000313" key="2">
    <source>
        <dbReference type="EMBL" id="OFI32430.1"/>
    </source>
</evidence>
<dbReference type="InterPro" id="IPR004360">
    <property type="entry name" value="Glyas_Fos-R_dOase_dom"/>
</dbReference>
<dbReference type="STRING" id="1856405.BFC17_06860"/>
<dbReference type="CDD" id="cd08357">
    <property type="entry name" value="VOC_like"/>
    <property type="match status" value="1"/>
</dbReference>
<keyword evidence="3" id="KW-1185">Reference proteome</keyword>
<dbReference type="Pfam" id="PF00903">
    <property type="entry name" value="Glyoxalase"/>
    <property type="match status" value="1"/>
</dbReference>
<reference evidence="2 3" key="1">
    <citation type="submission" date="2016-09" db="EMBL/GenBank/DDBJ databases">
        <title>Alteromonas lipolytica, a new species isolated from sea water.</title>
        <authorList>
            <person name="Wu Y.-H."/>
            <person name="Cheng H."/>
            <person name="Xu X.-W."/>
        </authorList>
    </citation>
    <scope>NUCLEOTIDE SEQUENCE [LARGE SCALE GENOMIC DNA]</scope>
    <source>
        <strain evidence="2 3">JW12</strain>
    </source>
</reference>
<organism evidence="2 3">
    <name type="scientific">Alteromonas lipolytica</name>
    <dbReference type="NCBI Taxonomy" id="1856405"/>
    <lineage>
        <taxon>Bacteria</taxon>
        <taxon>Pseudomonadati</taxon>
        <taxon>Pseudomonadota</taxon>
        <taxon>Gammaproteobacteria</taxon>
        <taxon>Alteromonadales</taxon>
        <taxon>Alteromonadaceae</taxon>
        <taxon>Alteromonas/Salinimonas group</taxon>
        <taxon>Alteromonas</taxon>
    </lineage>
</organism>
<dbReference type="RefSeq" id="WP_070178414.1">
    <property type="nucleotide sequence ID" value="NZ_BMJR01000007.1"/>
</dbReference>
<dbReference type="EMBL" id="MJIC01000017">
    <property type="protein sequence ID" value="OFI32430.1"/>
    <property type="molecule type" value="Genomic_DNA"/>
</dbReference>
<dbReference type="AlphaFoldDB" id="A0A1E8F948"/>
<gene>
    <name evidence="2" type="ORF">BFC17_06860</name>
</gene>
<dbReference type="Gene3D" id="3.10.180.10">
    <property type="entry name" value="2,3-Dihydroxybiphenyl 1,2-Dioxygenase, domain 1"/>
    <property type="match status" value="1"/>
</dbReference>